<feature type="transmembrane region" description="Helical" evidence="2">
    <location>
        <begin position="169"/>
        <end position="195"/>
    </location>
</feature>
<organism evidence="3 4">
    <name type="scientific">Kineococcus xinjiangensis</name>
    <dbReference type="NCBI Taxonomy" id="512762"/>
    <lineage>
        <taxon>Bacteria</taxon>
        <taxon>Bacillati</taxon>
        <taxon>Actinomycetota</taxon>
        <taxon>Actinomycetes</taxon>
        <taxon>Kineosporiales</taxon>
        <taxon>Kineosporiaceae</taxon>
        <taxon>Kineococcus</taxon>
    </lineage>
</organism>
<evidence type="ECO:0000256" key="2">
    <source>
        <dbReference type="SAM" id="Phobius"/>
    </source>
</evidence>
<sequence>MSESTRGDDEQRSWWTPDDRGSETPPGPARPAGAHPAAPPGDQHDPYRTPEQGGQAWGQQPTGHQPWGGTPGQPSQYGQGGQYGQDQPSEQPGQYGQDQQTYGQPGQYGQPAQYGQAPSSYGQYGQAPSYGQGQPYGQNQSYGQPVYGGAGVPVAGQAQAVLWTGIGSLAVLLFTAGILGFIPAIIALAMAPGARRQVEESQGRLQGLGQIKAGKICAWITLALTVLGLIGVVIFIAVVGSLAEAGSYESDLDFESTASLLA</sequence>
<name>A0A2S6IT75_9ACTN</name>
<evidence type="ECO:0000256" key="1">
    <source>
        <dbReference type="SAM" id="MobiDB-lite"/>
    </source>
</evidence>
<feature type="compositionally biased region" description="Basic and acidic residues" evidence="1">
    <location>
        <begin position="1"/>
        <end position="22"/>
    </location>
</feature>
<keyword evidence="2" id="KW-0472">Membrane</keyword>
<feature type="compositionally biased region" description="Low complexity" evidence="1">
    <location>
        <begin position="84"/>
        <end position="118"/>
    </location>
</feature>
<evidence type="ECO:0008006" key="5">
    <source>
        <dbReference type="Google" id="ProtNLM"/>
    </source>
</evidence>
<feature type="region of interest" description="Disordered" evidence="1">
    <location>
        <begin position="1"/>
        <end position="137"/>
    </location>
</feature>
<proteinExistence type="predicted"/>
<keyword evidence="2" id="KW-1133">Transmembrane helix</keyword>
<reference evidence="3 4" key="1">
    <citation type="submission" date="2018-02" db="EMBL/GenBank/DDBJ databases">
        <title>Genomic Encyclopedia of Archaeal and Bacterial Type Strains, Phase II (KMG-II): from individual species to whole genera.</title>
        <authorList>
            <person name="Goeker M."/>
        </authorList>
    </citation>
    <scope>NUCLEOTIDE SEQUENCE [LARGE SCALE GENOMIC DNA]</scope>
    <source>
        <strain evidence="3 4">DSM 22857</strain>
    </source>
</reference>
<keyword evidence="2" id="KW-0812">Transmembrane</keyword>
<keyword evidence="4" id="KW-1185">Reference proteome</keyword>
<accession>A0A2S6IT75</accession>
<gene>
    <name evidence="3" type="ORF">CLV92_104201</name>
</gene>
<evidence type="ECO:0000313" key="3">
    <source>
        <dbReference type="EMBL" id="PPK97380.1"/>
    </source>
</evidence>
<dbReference type="EMBL" id="PTJD01000004">
    <property type="protein sequence ID" value="PPK97380.1"/>
    <property type="molecule type" value="Genomic_DNA"/>
</dbReference>
<comment type="caution">
    <text evidence="3">The sequence shown here is derived from an EMBL/GenBank/DDBJ whole genome shotgun (WGS) entry which is preliminary data.</text>
</comment>
<evidence type="ECO:0000313" key="4">
    <source>
        <dbReference type="Proteomes" id="UP000239485"/>
    </source>
</evidence>
<feature type="transmembrane region" description="Helical" evidence="2">
    <location>
        <begin position="216"/>
        <end position="243"/>
    </location>
</feature>
<dbReference type="RefSeq" id="WP_104432192.1">
    <property type="nucleotide sequence ID" value="NZ_PTJD01000004.1"/>
</dbReference>
<dbReference type="Proteomes" id="UP000239485">
    <property type="component" value="Unassembled WGS sequence"/>
</dbReference>
<protein>
    <recommendedName>
        <fullName evidence="5">DUF4190 domain-containing protein</fullName>
    </recommendedName>
</protein>
<dbReference type="OrthoDB" id="5198275at2"/>
<dbReference type="AlphaFoldDB" id="A0A2S6IT75"/>